<dbReference type="InterPro" id="IPR020904">
    <property type="entry name" value="Sc_DH/Rdtase_CS"/>
</dbReference>
<dbReference type="InterPro" id="IPR036291">
    <property type="entry name" value="NAD(P)-bd_dom_sf"/>
</dbReference>
<organism evidence="4 5">
    <name type="scientific">Grifola frondosa</name>
    <name type="common">Maitake</name>
    <name type="synonym">Polyporus frondosus</name>
    <dbReference type="NCBI Taxonomy" id="5627"/>
    <lineage>
        <taxon>Eukaryota</taxon>
        <taxon>Fungi</taxon>
        <taxon>Dikarya</taxon>
        <taxon>Basidiomycota</taxon>
        <taxon>Agaricomycotina</taxon>
        <taxon>Agaricomycetes</taxon>
        <taxon>Polyporales</taxon>
        <taxon>Grifolaceae</taxon>
        <taxon>Grifola</taxon>
    </lineage>
</organism>
<comment type="similarity">
    <text evidence="1">Belongs to the short-chain dehydrogenases/reductases (SDR) family.</text>
</comment>
<evidence type="ECO:0000313" key="5">
    <source>
        <dbReference type="Proteomes" id="UP000092993"/>
    </source>
</evidence>
<dbReference type="EMBL" id="LUGG01000043">
    <property type="protein sequence ID" value="OBZ65602.1"/>
    <property type="molecule type" value="Genomic_DNA"/>
</dbReference>
<dbReference type="OrthoDB" id="9876299at2759"/>
<evidence type="ECO:0000256" key="3">
    <source>
        <dbReference type="ARBA" id="ARBA00023002"/>
    </source>
</evidence>
<dbReference type="PRINTS" id="PR00081">
    <property type="entry name" value="GDHRDH"/>
</dbReference>
<evidence type="ECO:0008006" key="6">
    <source>
        <dbReference type="Google" id="ProtNLM"/>
    </source>
</evidence>
<dbReference type="PANTHER" id="PTHR43544:SF7">
    <property type="entry name" value="NADB-LER2"/>
    <property type="match status" value="1"/>
</dbReference>
<comment type="caution">
    <text evidence="4">The sequence shown here is derived from an EMBL/GenBank/DDBJ whole genome shotgun (WGS) entry which is preliminary data.</text>
</comment>
<accession>A0A1C7LLI4</accession>
<keyword evidence="3" id="KW-0560">Oxidoreductase</keyword>
<dbReference type="Pfam" id="PF00106">
    <property type="entry name" value="adh_short"/>
    <property type="match status" value="1"/>
</dbReference>
<dbReference type="PROSITE" id="PS00061">
    <property type="entry name" value="ADH_SHORT"/>
    <property type="match status" value="1"/>
</dbReference>
<evidence type="ECO:0000313" key="4">
    <source>
        <dbReference type="EMBL" id="OBZ65602.1"/>
    </source>
</evidence>
<evidence type="ECO:0000256" key="1">
    <source>
        <dbReference type="ARBA" id="ARBA00006484"/>
    </source>
</evidence>
<dbReference type="GO" id="GO:0005737">
    <property type="term" value="C:cytoplasm"/>
    <property type="evidence" value="ECO:0007669"/>
    <property type="project" value="TreeGrafter"/>
</dbReference>
<protein>
    <recommendedName>
        <fullName evidence="6">C-factor</fullName>
    </recommendedName>
</protein>
<reference evidence="4 5" key="1">
    <citation type="submission" date="2016-03" db="EMBL/GenBank/DDBJ databases">
        <title>Whole genome sequencing of Grifola frondosa 9006-11.</title>
        <authorList>
            <person name="Min B."/>
            <person name="Park H."/>
            <person name="Kim J.-G."/>
            <person name="Cho H."/>
            <person name="Oh Y.-L."/>
            <person name="Kong W.-S."/>
            <person name="Choi I.-G."/>
        </authorList>
    </citation>
    <scope>NUCLEOTIDE SEQUENCE [LARGE SCALE GENOMIC DNA]</scope>
    <source>
        <strain evidence="4 5">9006-11</strain>
    </source>
</reference>
<dbReference type="Proteomes" id="UP000092993">
    <property type="component" value="Unassembled WGS sequence"/>
</dbReference>
<gene>
    <name evidence="4" type="ORF">A0H81_14507</name>
</gene>
<dbReference type="CDD" id="cd05325">
    <property type="entry name" value="carb_red_sniffer_like_SDR_c"/>
    <property type="match status" value="1"/>
</dbReference>
<dbReference type="PANTHER" id="PTHR43544">
    <property type="entry name" value="SHORT-CHAIN DEHYDROGENASE/REDUCTASE"/>
    <property type="match status" value="1"/>
</dbReference>
<dbReference type="InterPro" id="IPR002347">
    <property type="entry name" value="SDR_fam"/>
</dbReference>
<sequence>MSTLESFTWLITGSSRGIGLELTRQLLTSPVNTVIATCRDPTGASALTALQDGAQGTLHIIALDVADEVSIRTAVKEAAVILGERGLDYLYNNAAINETDDTAFSFDPARLARAVHINVVGPALLAQACLPLLEKSTRKVVVNMTSGLASIGLDCGPKCTTYSISKAALNMLTYKQAKERSDFIVVCLDPGWVKTDMGGDGAMLEREFSVSHILKVVTALVSQDTGKFFRYNGEQLPW</sequence>
<dbReference type="SUPFAM" id="SSF51735">
    <property type="entry name" value="NAD(P)-binding Rossmann-fold domains"/>
    <property type="match status" value="1"/>
</dbReference>
<proteinExistence type="inferred from homology"/>
<dbReference type="InterPro" id="IPR051468">
    <property type="entry name" value="Fungal_SecMetab_SDRs"/>
</dbReference>
<keyword evidence="2" id="KW-0521">NADP</keyword>
<keyword evidence="5" id="KW-1185">Reference proteome</keyword>
<dbReference type="AlphaFoldDB" id="A0A1C7LLI4"/>
<name>A0A1C7LLI4_GRIFR</name>
<dbReference type="Gene3D" id="3.40.50.720">
    <property type="entry name" value="NAD(P)-binding Rossmann-like Domain"/>
    <property type="match status" value="1"/>
</dbReference>
<dbReference type="GO" id="GO:0016491">
    <property type="term" value="F:oxidoreductase activity"/>
    <property type="evidence" value="ECO:0007669"/>
    <property type="project" value="UniProtKB-KW"/>
</dbReference>
<evidence type="ECO:0000256" key="2">
    <source>
        <dbReference type="ARBA" id="ARBA00022857"/>
    </source>
</evidence>
<dbReference type="OMA" id="GIGLEYC"/>